<keyword evidence="3" id="KW-1185">Reference proteome</keyword>
<evidence type="ECO:0000256" key="1">
    <source>
        <dbReference type="SAM" id="MobiDB-lite"/>
    </source>
</evidence>
<protein>
    <submittedName>
        <fullName evidence="2">Uncharacterized protein</fullName>
    </submittedName>
</protein>
<name>A0A9P6A1N4_PLEER</name>
<sequence>MSLVDLQLALSSKANYVGSLRVSSALCWKTSDREHVLVADQLDDPFVDPIVLEMIGQVGRGGGKLNPHGSYKPNYDNFNKAKITFELEMPKDAVFAADYLRGVAFLKRLVRNARPAVEERNLLVDSSAHSNVRFGAPLFRAKRDDDDEEEMPEDYISPNPADASYFPTSANWPMGADYVEAFESTRVNHVFCPIHVVDVNDLYVNPASLAARLPGSLVRVYFTLRYWNFKEKQYNSFSANIVQVQILRTPQANSGSVGKRLVARASSRLAAATQAAGKRPASPQSAVTTKKQRVGDTEVGEAHTNGGQVESAVIPDTGSSPDVIVHVAIGTQPAGGASGIDEALGALDAALNIEGDAPAAAESSTKAGKARRGASRV</sequence>
<organism evidence="2 3">
    <name type="scientific">Pleurotus eryngii</name>
    <name type="common">Boletus of the steppes</name>
    <dbReference type="NCBI Taxonomy" id="5323"/>
    <lineage>
        <taxon>Eukaryota</taxon>
        <taxon>Fungi</taxon>
        <taxon>Dikarya</taxon>
        <taxon>Basidiomycota</taxon>
        <taxon>Agaricomycotina</taxon>
        <taxon>Agaricomycetes</taxon>
        <taxon>Agaricomycetidae</taxon>
        <taxon>Agaricales</taxon>
        <taxon>Pleurotineae</taxon>
        <taxon>Pleurotaceae</taxon>
        <taxon>Pleurotus</taxon>
    </lineage>
</organism>
<dbReference type="EMBL" id="MU154560">
    <property type="protein sequence ID" value="KAF9495646.1"/>
    <property type="molecule type" value="Genomic_DNA"/>
</dbReference>
<reference evidence="2" key="1">
    <citation type="submission" date="2020-11" db="EMBL/GenBank/DDBJ databases">
        <authorList>
            <consortium name="DOE Joint Genome Institute"/>
            <person name="Ahrendt S."/>
            <person name="Riley R."/>
            <person name="Andreopoulos W."/>
            <person name="Labutti K."/>
            <person name="Pangilinan J."/>
            <person name="Ruiz-Duenas F.J."/>
            <person name="Barrasa J.M."/>
            <person name="Sanchez-Garcia M."/>
            <person name="Camarero S."/>
            <person name="Miyauchi S."/>
            <person name="Serrano A."/>
            <person name="Linde D."/>
            <person name="Babiker R."/>
            <person name="Drula E."/>
            <person name="Ayuso-Fernandez I."/>
            <person name="Pacheco R."/>
            <person name="Padilla G."/>
            <person name="Ferreira P."/>
            <person name="Barriuso J."/>
            <person name="Kellner H."/>
            <person name="Castanera R."/>
            <person name="Alfaro M."/>
            <person name="Ramirez L."/>
            <person name="Pisabarro A.G."/>
            <person name="Kuo A."/>
            <person name="Tritt A."/>
            <person name="Lipzen A."/>
            <person name="He G."/>
            <person name="Yan M."/>
            <person name="Ng V."/>
            <person name="Cullen D."/>
            <person name="Martin F."/>
            <person name="Rosso M.-N."/>
            <person name="Henrissat B."/>
            <person name="Hibbett D."/>
            <person name="Martinez A.T."/>
            <person name="Grigoriev I.V."/>
        </authorList>
    </citation>
    <scope>NUCLEOTIDE SEQUENCE</scope>
    <source>
        <strain evidence="2">ATCC 90797</strain>
    </source>
</reference>
<evidence type="ECO:0000313" key="2">
    <source>
        <dbReference type="EMBL" id="KAF9495646.1"/>
    </source>
</evidence>
<feature type="region of interest" description="Disordered" evidence="1">
    <location>
        <begin position="272"/>
        <end position="316"/>
    </location>
</feature>
<feature type="compositionally biased region" description="Basic residues" evidence="1">
    <location>
        <begin position="368"/>
        <end position="377"/>
    </location>
</feature>
<comment type="caution">
    <text evidence="2">The sequence shown here is derived from an EMBL/GenBank/DDBJ whole genome shotgun (WGS) entry which is preliminary data.</text>
</comment>
<dbReference type="Proteomes" id="UP000807025">
    <property type="component" value="Unassembled WGS sequence"/>
</dbReference>
<accession>A0A9P6A1N4</accession>
<dbReference type="AlphaFoldDB" id="A0A9P6A1N4"/>
<proteinExistence type="predicted"/>
<evidence type="ECO:0000313" key="3">
    <source>
        <dbReference type="Proteomes" id="UP000807025"/>
    </source>
</evidence>
<gene>
    <name evidence="2" type="ORF">BDN71DRAFT_1430863</name>
</gene>
<dbReference type="OrthoDB" id="2804425at2759"/>
<feature type="region of interest" description="Disordered" evidence="1">
    <location>
        <begin position="356"/>
        <end position="377"/>
    </location>
</feature>